<accession>R2QTT6</accession>
<keyword evidence="1" id="KW-0472">Membrane</keyword>
<feature type="transmembrane region" description="Helical" evidence="1">
    <location>
        <begin position="20"/>
        <end position="38"/>
    </location>
</feature>
<reference evidence="3 5" key="2">
    <citation type="submission" date="2013-03" db="EMBL/GenBank/DDBJ databases">
        <title>The Genome Sequence of Enterococcus haemoperoxidus BAA-382 (PacBio/Illumina hybrid assembly).</title>
        <authorList>
            <consortium name="The Broad Institute Genomics Platform"/>
            <consortium name="The Broad Institute Genome Sequencing Center for Infectious Disease"/>
            <person name="Earl A."/>
            <person name="Russ C."/>
            <person name="Gilmore M."/>
            <person name="Surin D."/>
            <person name="Walker B."/>
            <person name="Young S."/>
            <person name="Zeng Q."/>
            <person name="Gargeya S."/>
            <person name="Fitzgerald M."/>
            <person name="Haas B."/>
            <person name="Abouelleil A."/>
            <person name="Allen A.W."/>
            <person name="Alvarado L."/>
            <person name="Arachchi H.M."/>
            <person name="Berlin A.M."/>
            <person name="Chapman S.B."/>
            <person name="Gainer-Dewar J."/>
            <person name="Goldberg J."/>
            <person name="Griggs A."/>
            <person name="Gujja S."/>
            <person name="Hansen M."/>
            <person name="Howarth C."/>
            <person name="Imamovic A."/>
            <person name="Ireland A."/>
            <person name="Larimer J."/>
            <person name="McCowan C."/>
            <person name="Murphy C."/>
            <person name="Pearson M."/>
            <person name="Poon T.W."/>
            <person name="Priest M."/>
            <person name="Roberts A."/>
            <person name="Saif S."/>
            <person name="Shea T."/>
            <person name="Sisk P."/>
            <person name="Sykes S."/>
            <person name="Wortman J."/>
            <person name="Nusbaum C."/>
            <person name="Birren B."/>
        </authorList>
    </citation>
    <scope>NUCLEOTIDE SEQUENCE [LARGE SCALE GENOMIC DNA]</scope>
    <source>
        <strain evidence="3 5">ATCC BAA-382</strain>
    </source>
</reference>
<name>R2QTT6_9ENTE</name>
<keyword evidence="5" id="KW-1185">Reference proteome</keyword>
<dbReference type="Proteomes" id="UP000013858">
    <property type="component" value="Unassembled WGS sequence"/>
</dbReference>
<keyword evidence="1" id="KW-0812">Transmembrane</keyword>
<dbReference type="RefSeq" id="WP_010761487.1">
    <property type="nucleotide sequence ID" value="NZ_KB946315.1"/>
</dbReference>
<evidence type="ECO:0008006" key="6">
    <source>
        <dbReference type="Google" id="ProtNLM"/>
    </source>
</evidence>
<dbReference type="eggNOG" id="ENOG50304HG">
    <property type="taxonomic scope" value="Bacteria"/>
</dbReference>
<evidence type="ECO:0000313" key="3">
    <source>
        <dbReference type="EMBL" id="EOT62134.1"/>
    </source>
</evidence>
<dbReference type="EMBL" id="ASVY01000002">
    <property type="protein sequence ID" value="EOT62134.1"/>
    <property type="molecule type" value="Genomic_DNA"/>
</dbReference>
<feature type="transmembrane region" description="Helical" evidence="1">
    <location>
        <begin position="209"/>
        <end position="227"/>
    </location>
</feature>
<organism evidence="2 4">
    <name type="scientific">Enterococcus haemoperoxidus ATCC BAA-382</name>
    <dbReference type="NCBI Taxonomy" id="1158608"/>
    <lineage>
        <taxon>Bacteria</taxon>
        <taxon>Bacillati</taxon>
        <taxon>Bacillota</taxon>
        <taxon>Bacilli</taxon>
        <taxon>Lactobacillales</taxon>
        <taxon>Enterococcaceae</taxon>
        <taxon>Enterococcus</taxon>
    </lineage>
</organism>
<protein>
    <recommendedName>
        <fullName evidence="6">ABC3 transporter permease protein domain-containing protein</fullName>
    </recommendedName>
</protein>
<dbReference type="PATRIC" id="fig|1158608.3.peg.1253"/>
<feature type="transmembrane region" description="Helical" evidence="1">
    <location>
        <begin position="116"/>
        <end position="138"/>
    </location>
</feature>
<evidence type="ECO:0000313" key="2">
    <source>
        <dbReference type="EMBL" id="EOH98683.1"/>
    </source>
</evidence>
<gene>
    <name evidence="3" type="ORF">I583_01134</name>
    <name evidence="2" type="ORF">UAW_01279</name>
</gene>
<dbReference type="Proteomes" id="UP000014197">
    <property type="component" value="Unassembled WGS sequence"/>
</dbReference>
<proteinExistence type="predicted"/>
<keyword evidence="1" id="KW-1133">Transmembrane helix</keyword>
<comment type="caution">
    <text evidence="2">The sequence shown here is derived from an EMBL/GenBank/DDBJ whole genome shotgun (WGS) entry which is preliminary data.</text>
</comment>
<dbReference type="OrthoDB" id="2182103at2"/>
<reference evidence="2 4" key="1">
    <citation type="submission" date="2013-02" db="EMBL/GenBank/DDBJ databases">
        <title>The Genome Sequence of Enterococcus haemoperoxidus BAA-382.</title>
        <authorList>
            <consortium name="The Broad Institute Genome Sequencing Platform"/>
            <consortium name="The Broad Institute Genome Sequencing Center for Infectious Disease"/>
            <person name="Earl A.M."/>
            <person name="Gilmore M.S."/>
            <person name="Lebreton F."/>
            <person name="Walker B."/>
            <person name="Young S.K."/>
            <person name="Zeng Q."/>
            <person name="Gargeya S."/>
            <person name="Fitzgerald M."/>
            <person name="Haas B."/>
            <person name="Abouelleil A."/>
            <person name="Alvarado L."/>
            <person name="Arachchi H.M."/>
            <person name="Berlin A.M."/>
            <person name="Chapman S.B."/>
            <person name="Dewar J."/>
            <person name="Goldberg J."/>
            <person name="Griggs A."/>
            <person name="Gujja S."/>
            <person name="Hansen M."/>
            <person name="Howarth C."/>
            <person name="Imamovic A."/>
            <person name="Larimer J."/>
            <person name="McCowan C."/>
            <person name="Murphy C."/>
            <person name="Neiman D."/>
            <person name="Pearson M."/>
            <person name="Priest M."/>
            <person name="Roberts A."/>
            <person name="Saif S."/>
            <person name="Shea T."/>
            <person name="Sisk P."/>
            <person name="Sykes S."/>
            <person name="Wortman J."/>
            <person name="Nusbaum C."/>
            <person name="Birren B."/>
        </authorList>
    </citation>
    <scope>NUCLEOTIDE SEQUENCE [LARGE SCALE GENOMIC DNA]</scope>
    <source>
        <strain evidence="2 4">ATCC BAA-382</strain>
    </source>
</reference>
<evidence type="ECO:0000256" key="1">
    <source>
        <dbReference type="SAM" id="Phobius"/>
    </source>
</evidence>
<sequence length="236" mass="27198">MKNLRYAFASVSYHKKISFVIGACSTFFLFILTGILNLRDIERSFYTQVSSIINNTDYHTNYQKIMQMYSSIYLFILFIWMILITGLLFISLKLKKQDMMKWRIMGFSNRFVIKQSILESIIPMIIGIITTAVFLIVFQHTYEYILLHARPLLADKMGIKRVPFFSSKVIVESTPNQIINTAGDTYFLSMRISGLSVNTIFKAFTKNCLLLLAIATGITLSATYFLSKTSKKVFRT</sequence>
<evidence type="ECO:0000313" key="4">
    <source>
        <dbReference type="Proteomes" id="UP000013858"/>
    </source>
</evidence>
<evidence type="ECO:0000313" key="5">
    <source>
        <dbReference type="Proteomes" id="UP000014197"/>
    </source>
</evidence>
<dbReference type="STRING" id="155618.RV06_GL001367"/>
<feature type="transmembrane region" description="Helical" evidence="1">
    <location>
        <begin position="72"/>
        <end position="95"/>
    </location>
</feature>
<dbReference type="AlphaFoldDB" id="R2QTT6"/>
<dbReference type="EMBL" id="AJAR01000012">
    <property type="protein sequence ID" value="EOH98683.1"/>
    <property type="molecule type" value="Genomic_DNA"/>
</dbReference>